<organism evidence="2 3">
    <name type="scientific">Marinobacter subterrani</name>
    <dbReference type="NCBI Taxonomy" id="1658765"/>
    <lineage>
        <taxon>Bacteria</taxon>
        <taxon>Pseudomonadati</taxon>
        <taxon>Pseudomonadota</taxon>
        <taxon>Gammaproteobacteria</taxon>
        <taxon>Pseudomonadales</taxon>
        <taxon>Marinobacteraceae</taxon>
        <taxon>Marinobacter</taxon>
    </lineage>
</organism>
<dbReference type="EMBL" id="LFBU01000001">
    <property type="protein sequence ID" value="KMQ75307.1"/>
    <property type="molecule type" value="Genomic_DNA"/>
</dbReference>
<accession>A0A0J7JAV7</accession>
<gene>
    <name evidence="2" type="ORF">Msub_11509</name>
</gene>
<comment type="caution">
    <text evidence="2">The sequence shown here is derived from an EMBL/GenBank/DDBJ whole genome shotgun (WGS) entry which is preliminary data.</text>
</comment>
<sequence>MAEQASKVSGVVQIDGNPAQRTVRAFGYSATSHNIDGQAVDLSRSLGHAYSDPDTGEYTIDLLAGYGYEVFVVAFDDYGLDFAPDLNVAVGDRVHPTTPNGYVWECTSSGTLPTDEPTWIVDTETSQIYGTSSMIAKPFYRPMVHGPVKPVVMVVDTPTVNVSSFWRLYITENSGSETSYTAAMAEFKFFDANGTYFPATSGAVLFSSQNNTTSNSASNAFDDDVSNYWCSNGSDPLPQWIGYEFPEPLEVSAVTLESGPTSFFVQRMPITFDIQRSDDGVTWETVKSITADPTWTENETRTYSLTAS</sequence>
<dbReference type="PROSITE" id="PS50022">
    <property type="entry name" value="FA58C_3"/>
    <property type="match status" value="1"/>
</dbReference>
<evidence type="ECO:0000259" key="1">
    <source>
        <dbReference type="PROSITE" id="PS50022"/>
    </source>
</evidence>
<proteinExistence type="predicted"/>
<dbReference type="AlphaFoldDB" id="A0A0J7JAV7"/>
<protein>
    <submittedName>
        <fullName evidence="2">F5/8 type C domain</fullName>
    </submittedName>
</protein>
<dbReference type="Proteomes" id="UP000036102">
    <property type="component" value="Unassembled WGS sequence"/>
</dbReference>
<name>A0A0J7JAV7_9GAMM</name>
<dbReference type="InterPro" id="IPR000421">
    <property type="entry name" value="FA58C"/>
</dbReference>
<dbReference type="InterPro" id="IPR008979">
    <property type="entry name" value="Galactose-bd-like_sf"/>
</dbReference>
<evidence type="ECO:0000313" key="3">
    <source>
        <dbReference type="Proteomes" id="UP000036102"/>
    </source>
</evidence>
<dbReference type="RefSeq" id="WP_048495426.1">
    <property type="nucleotide sequence ID" value="NZ_LFBU01000001.1"/>
</dbReference>
<dbReference type="Gene3D" id="2.60.120.260">
    <property type="entry name" value="Galactose-binding domain-like"/>
    <property type="match status" value="1"/>
</dbReference>
<evidence type="ECO:0000313" key="2">
    <source>
        <dbReference type="EMBL" id="KMQ75307.1"/>
    </source>
</evidence>
<feature type="domain" description="F5/8 type C" evidence="1">
    <location>
        <begin position="184"/>
        <end position="308"/>
    </location>
</feature>
<keyword evidence="3" id="KW-1185">Reference proteome</keyword>
<dbReference type="Pfam" id="PF00754">
    <property type="entry name" value="F5_F8_type_C"/>
    <property type="match status" value="1"/>
</dbReference>
<dbReference type="PATRIC" id="fig|1658765.3.peg.1503"/>
<dbReference type="SUPFAM" id="SSF49785">
    <property type="entry name" value="Galactose-binding domain-like"/>
    <property type="match status" value="1"/>
</dbReference>
<dbReference type="OrthoDB" id="6389037at2"/>
<dbReference type="STRING" id="1658765.Msub_11509"/>
<reference evidence="2 3" key="1">
    <citation type="submission" date="2015-06" db="EMBL/GenBank/DDBJ databases">
        <title>Marinobacter subterrani, a genetically tractable neutrophilic iron-oxidizing strain isolated from the Soudan Iron Mine.</title>
        <authorList>
            <person name="Bonis B.M."/>
            <person name="Gralnick J.A."/>
        </authorList>
    </citation>
    <scope>NUCLEOTIDE SEQUENCE [LARGE SCALE GENOMIC DNA]</scope>
    <source>
        <strain evidence="2 3">JG233</strain>
    </source>
</reference>